<evidence type="ECO:0000313" key="1">
    <source>
        <dbReference type="EMBL" id="KDQ27575.1"/>
    </source>
</evidence>
<dbReference type="OrthoDB" id="2851338at2759"/>
<evidence type="ECO:0008006" key="3">
    <source>
        <dbReference type="Google" id="ProtNLM"/>
    </source>
</evidence>
<dbReference type="Proteomes" id="UP000027073">
    <property type="component" value="Unassembled WGS sequence"/>
</dbReference>
<dbReference type="AlphaFoldDB" id="A0A067NKL6"/>
<evidence type="ECO:0000313" key="2">
    <source>
        <dbReference type="Proteomes" id="UP000027073"/>
    </source>
</evidence>
<reference evidence="2" key="1">
    <citation type="journal article" date="2014" name="Proc. Natl. Acad. Sci. U.S.A.">
        <title>Extensive sampling of basidiomycete genomes demonstrates inadequacy of the white-rot/brown-rot paradigm for wood decay fungi.</title>
        <authorList>
            <person name="Riley R."/>
            <person name="Salamov A.A."/>
            <person name="Brown D.W."/>
            <person name="Nagy L.G."/>
            <person name="Floudas D."/>
            <person name="Held B.W."/>
            <person name="Levasseur A."/>
            <person name="Lombard V."/>
            <person name="Morin E."/>
            <person name="Otillar R."/>
            <person name="Lindquist E.A."/>
            <person name="Sun H."/>
            <person name="LaButti K.M."/>
            <person name="Schmutz J."/>
            <person name="Jabbour D."/>
            <person name="Luo H."/>
            <person name="Baker S.E."/>
            <person name="Pisabarro A.G."/>
            <person name="Walton J.D."/>
            <person name="Blanchette R.A."/>
            <person name="Henrissat B."/>
            <person name="Martin F."/>
            <person name="Cullen D."/>
            <person name="Hibbett D.S."/>
            <person name="Grigoriev I.V."/>
        </authorList>
    </citation>
    <scope>NUCLEOTIDE SEQUENCE [LARGE SCALE GENOMIC DNA]</scope>
    <source>
        <strain evidence="2">PC15</strain>
    </source>
</reference>
<proteinExistence type="predicted"/>
<dbReference type="EMBL" id="KL198008">
    <property type="protein sequence ID" value="KDQ27575.1"/>
    <property type="molecule type" value="Genomic_DNA"/>
</dbReference>
<dbReference type="VEuPathDB" id="FungiDB:PLEOSDRAFT_1104257"/>
<dbReference type="InParanoid" id="A0A067NKL6"/>
<accession>A0A067NKL6</accession>
<protein>
    <recommendedName>
        <fullName evidence="3">EthD domain-containing protein</fullName>
    </recommendedName>
</protein>
<organism evidence="1 2">
    <name type="scientific">Pleurotus ostreatus (strain PC15)</name>
    <name type="common">Oyster mushroom</name>
    <dbReference type="NCBI Taxonomy" id="1137138"/>
    <lineage>
        <taxon>Eukaryota</taxon>
        <taxon>Fungi</taxon>
        <taxon>Dikarya</taxon>
        <taxon>Basidiomycota</taxon>
        <taxon>Agaricomycotina</taxon>
        <taxon>Agaricomycetes</taxon>
        <taxon>Agaricomycetidae</taxon>
        <taxon>Agaricales</taxon>
        <taxon>Pleurotineae</taxon>
        <taxon>Pleurotaceae</taxon>
        <taxon>Pleurotus</taxon>
    </lineage>
</organism>
<dbReference type="STRING" id="1137138.A0A067NKL6"/>
<dbReference type="HOGENOM" id="CLU_073903_0_0_1"/>
<sequence>MADNKGLLFAYTDHGELVNEAEFHDWYDGEHIPVRAAVPGMGTISRYKQVDGQKPNWLALYDMSSPEVATTEPYTKLPSSDNEKRIISNLATLNGAIYSLISASATSPKATPGKFLCIAMMEPSVEGEDEFNKWYEEEHISLLSKAPGWIRSRRFKLVREIRLPGKEDAGSKLKYLALHELQNKEVMDTPEWIHAGTPWRNKVVNELVLRREIRLFELYRTWGSE</sequence>
<gene>
    <name evidence="1" type="ORF">PLEOSDRAFT_1104257</name>
</gene>
<name>A0A067NKL6_PLEO1</name>